<accession>A0ABQ4T029</accession>
<reference evidence="1" key="2">
    <citation type="submission" date="2021-08" db="EMBL/GenBank/DDBJ databases">
        <authorList>
            <person name="Tani A."/>
            <person name="Ola A."/>
            <person name="Ogura Y."/>
            <person name="Katsura K."/>
            <person name="Hayashi T."/>
        </authorList>
    </citation>
    <scope>NUCLEOTIDE SEQUENCE</scope>
    <source>
        <strain evidence="1">LMG 23639</strain>
    </source>
</reference>
<keyword evidence="2" id="KW-1185">Reference proteome</keyword>
<name>A0ABQ4T029_9HYPH</name>
<reference evidence="1" key="1">
    <citation type="journal article" date="2021" name="Front. Microbiol.">
        <title>Comprehensive Comparative Genomics and Phenotyping of Methylobacterium Species.</title>
        <authorList>
            <person name="Alessa O."/>
            <person name="Ogura Y."/>
            <person name="Fujitani Y."/>
            <person name="Takami H."/>
            <person name="Hayashi T."/>
            <person name="Sahin N."/>
            <person name="Tani A."/>
        </authorList>
    </citation>
    <scope>NUCLEOTIDE SEQUENCE</scope>
    <source>
        <strain evidence="1">LMG 23639</strain>
    </source>
</reference>
<proteinExistence type="predicted"/>
<gene>
    <name evidence="1" type="ORF">AOPFMNJM_3432</name>
</gene>
<evidence type="ECO:0000313" key="1">
    <source>
        <dbReference type="EMBL" id="GJE08098.1"/>
    </source>
</evidence>
<dbReference type="EMBL" id="BPQR01000061">
    <property type="protein sequence ID" value="GJE08098.1"/>
    <property type="molecule type" value="Genomic_DNA"/>
</dbReference>
<evidence type="ECO:0008006" key="3">
    <source>
        <dbReference type="Google" id="ProtNLM"/>
    </source>
</evidence>
<sequence>MGRALDFVTICRRLAWWDGSCIGLHRLGDLLSALALGPETVPVPIRPGRRPDGGRP</sequence>
<protein>
    <recommendedName>
        <fullName evidence="3">Transposase</fullName>
    </recommendedName>
</protein>
<evidence type="ECO:0000313" key="2">
    <source>
        <dbReference type="Proteomes" id="UP001055102"/>
    </source>
</evidence>
<dbReference type="RefSeq" id="WP_238277561.1">
    <property type="nucleotide sequence ID" value="NZ_BPQR01000061.1"/>
</dbReference>
<dbReference type="Proteomes" id="UP001055102">
    <property type="component" value="Unassembled WGS sequence"/>
</dbReference>
<comment type="caution">
    <text evidence="1">The sequence shown here is derived from an EMBL/GenBank/DDBJ whole genome shotgun (WGS) entry which is preliminary data.</text>
</comment>
<organism evidence="1 2">
    <name type="scientific">Methylobacterium jeotgali</name>
    <dbReference type="NCBI Taxonomy" id="381630"/>
    <lineage>
        <taxon>Bacteria</taxon>
        <taxon>Pseudomonadati</taxon>
        <taxon>Pseudomonadota</taxon>
        <taxon>Alphaproteobacteria</taxon>
        <taxon>Hyphomicrobiales</taxon>
        <taxon>Methylobacteriaceae</taxon>
        <taxon>Methylobacterium</taxon>
    </lineage>
</organism>